<dbReference type="InterPro" id="IPR001480">
    <property type="entry name" value="Bulb-type_lectin_dom"/>
</dbReference>
<evidence type="ECO:0000259" key="18">
    <source>
        <dbReference type="PROSITE" id="PS50948"/>
    </source>
</evidence>
<dbReference type="InterPro" id="IPR000858">
    <property type="entry name" value="S_locus_glycoprot_dom"/>
</dbReference>
<evidence type="ECO:0000256" key="1">
    <source>
        <dbReference type="ARBA" id="ARBA00004251"/>
    </source>
</evidence>
<keyword evidence="3" id="KW-0472">Membrane</keyword>
<feature type="domain" description="Protein kinase" evidence="15">
    <location>
        <begin position="539"/>
        <end position="850"/>
    </location>
</feature>
<evidence type="ECO:0000256" key="9">
    <source>
        <dbReference type="ARBA" id="ARBA00022840"/>
    </source>
</evidence>
<evidence type="ECO:0000259" key="16">
    <source>
        <dbReference type="PROSITE" id="PS50026"/>
    </source>
</evidence>
<evidence type="ECO:0000256" key="4">
    <source>
        <dbReference type="ARBA" id="ARBA00022527"/>
    </source>
</evidence>
<evidence type="ECO:0000256" key="14">
    <source>
        <dbReference type="PROSITE-ProRule" id="PRU00076"/>
    </source>
</evidence>
<keyword evidence="9" id="KW-0067">ATP-binding</keyword>
<name>A0AAV0PCD4_9ROSI</name>
<comment type="caution">
    <text evidence="14">Lacks conserved residue(s) required for the propagation of feature annotation.</text>
</comment>
<dbReference type="Pfam" id="PF08276">
    <property type="entry name" value="PAN_2"/>
    <property type="match status" value="1"/>
</dbReference>
<evidence type="ECO:0000259" key="17">
    <source>
        <dbReference type="PROSITE" id="PS50927"/>
    </source>
</evidence>
<dbReference type="EMBL" id="CAMGYJ010000008">
    <property type="protein sequence ID" value="CAI0467933.1"/>
    <property type="molecule type" value="Genomic_DNA"/>
</dbReference>
<organism evidence="19 20">
    <name type="scientific">Linum tenue</name>
    <dbReference type="NCBI Taxonomy" id="586396"/>
    <lineage>
        <taxon>Eukaryota</taxon>
        <taxon>Viridiplantae</taxon>
        <taxon>Streptophyta</taxon>
        <taxon>Embryophyta</taxon>
        <taxon>Tracheophyta</taxon>
        <taxon>Spermatophyta</taxon>
        <taxon>Magnoliopsida</taxon>
        <taxon>eudicotyledons</taxon>
        <taxon>Gunneridae</taxon>
        <taxon>Pentapetalae</taxon>
        <taxon>rosids</taxon>
        <taxon>fabids</taxon>
        <taxon>Malpighiales</taxon>
        <taxon>Linaceae</taxon>
        <taxon>Linum</taxon>
    </lineage>
</organism>
<keyword evidence="11" id="KW-0325">Glycoprotein</keyword>
<dbReference type="SMART" id="SM00108">
    <property type="entry name" value="B_lectin"/>
    <property type="match status" value="1"/>
</dbReference>
<evidence type="ECO:0000256" key="5">
    <source>
        <dbReference type="ARBA" id="ARBA00022679"/>
    </source>
</evidence>
<keyword evidence="10" id="KW-1015">Disulfide bond</keyword>
<evidence type="ECO:0000313" key="19">
    <source>
        <dbReference type="EMBL" id="CAI0467933.1"/>
    </source>
</evidence>
<dbReference type="InterPro" id="IPR011009">
    <property type="entry name" value="Kinase-like_dom_sf"/>
</dbReference>
<evidence type="ECO:0000313" key="20">
    <source>
        <dbReference type="Proteomes" id="UP001154282"/>
    </source>
</evidence>
<keyword evidence="8" id="KW-0418">Kinase</keyword>
<dbReference type="AlphaFoldDB" id="A0AAV0PCD4"/>
<dbReference type="InterPro" id="IPR003609">
    <property type="entry name" value="Pan_app"/>
</dbReference>
<dbReference type="PANTHER" id="PTHR27002">
    <property type="entry name" value="RECEPTOR-LIKE SERINE/THREONINE-PROTEIN KINASE SD1-8"/>
    <property type="match status" value="1"/>
</dbReference>
<dbReference type="EC" id="2.7.11.1" evidence="2"/>
<gene>
    <name evidence="19" type="ORF">LITE_LOCUS37629</name>
</gene>
<comment type="caution">
    <text evidence="19">The sequence shown here is derived from an EMBL/GenBank/DDBJ whole genome shotgun (WGS) entry which is preliminary data.</text>
</comment>
<keyword evidence="14" id="KW-0245">EGF-like domain</keyword>
<dbReference type="PROSITE" id="PS50011">
    <property type="entry name" value="PROTEIN_KINASE_DOM"/>
    <property type="match status" value="1"/>
</dbReference>
<keyword evidence="3" id="KW-1003">Cell membrane</keyword>
<evidence type="ECO:0000256" key="13">
    <source>
        <dbReference type="ARBA" id="ARBA00048679"/>
    </source>
</evidence>
<sequence length="857" mass="95565">MVAAKNHCSSLIWRAGRVSEVVDSSLSLRDSNEAVRCIQIGLLCVEETAAHRPDMQAVVLMLSSETTPIPSPKQPAFVSVRSETCSAFRAAIAANESIADGSLLISKGGKFALGFFSPGRSRGRYLGIWYHEIPNRTVVWVANRDNPISGTSGVLSLNGYCNLFLYSNSSSRLPAWSANALAGSKGPCLAQLLDSGNLVLMEGGTSKMATVWQSFDNPTDTFLPGMKVGLNRTTGVSRFLTSWRSVDDPGTGQFSYKLNPSGSPQLFLYRGINPYWRNVPFPWKSYELFNDSFVNNELELSYSYTPGDASALMRVVIDPLGLLKFLAWDHGDGEWKVFFSSPKQMCDFYGSCGPNGKCYSSIVFPYECACLPGYEPRYPRNWKLRDGSSGCVRKQLESSSICGSGEGFVRVEKVKIPDTSAAAWMNLSVSKLNCEAECRKNCSCSAYATYDNGKGTSCWTWHGELMDTVNLPVDAYDLYVRVDAHELVKNRRIRDLFHYSDGSTYSEDSLAPRDFKRSTIYPELPFFSLSTIHEATDNFSPANKLGHGGSSLVYKVKLLCNNVWKLDYGCSHLILLLTFQGKLSNGQEVAVKRLSKNSRQGLEQFKNEVLLIAKLQHRNLVKLYGCCIEEDEQMLVYEYLPYNSFDSLLFVDQNKRSILDWRKRFEIITGTARGILYLHQDSRFRIIHRDLKPSNILLDAELNPKISDFGMARMLDKDQVEGKESRICGTYGYMSPEYAVFGRFSVKSDVFSFGVILLETVSGKKSNGFPEEDASSSLIAHVWELWKADRAWEVIDASLSLKCSNEALRCIQIGLLCVEENAADRPDMLAVVLMLSSKTAPVPLPKQPAFVCVRSKS</sequence>
<comment type="catalytic activity">
    <reaction evidence="13">
        <text>L-seryl-[protein] + ATP = O-phospho-L-seryl-[protein] + ADP + H(+)</text>
        <dbReference type="Rhea" id="RHEA:17989"/>
        <dbReference type="Rhea" id="RHEA-COMP:9863"/>
        <dbReference type="Rhea" id="RHEA-COMP:11604"/>
        <dbReference type="ChEBI" id="CHEBI:15378"/>
        <dbReference type="ChEBI" id="CHEBI:29999"/>
        <dbReference type="ChEBI" id="CHEBI:30616"/>
        <dbReference type="ChEBI" id="CHEBI:83421"/>
        <dbReference type="ChEBI" id="CHEBI:456216"/>
        <dbReference type="EC" id="2.7.11.1"/>
    </reaction>
</comment>
<evidence type="ECO:0000256" key="10">
    <source>
        <dbReference type="ARBA" id="ARBA00023157"/>
    </source>
</evidence>
<dbReference type="FunFam" id="1.10.510.10:FF:000060">
    <property type="entry name" value="G-type lectin S-receptor-like serine/threonine-protein kinase"/>
    <property type="match status" value="1"/>
</dbReference>
<reference evidence="19" key="1">
    <citation type="submission" date="2022-08" db="EMBL/GenBank/DDBJ databases">
        <authorList>
            <person name="Gutierrez-Valencia J."/>
        </authorList>
    </citation>
    <scope>NUCLEOTIDE SEQUENCE</scope>
</reference>
<keyword evidence="4" id="KW-0723">Serine/threonine-protein kinase</keyword>
<comment type="subcellular location">
    <subcellularLocation>
        <location evidence="1">Cell membrane</location>
        <topology evidence="1">Single-pass type I membrane protein</topology>
    </subcellularLocation>
</comment>
<dbReference type="SMART" id="SM00473">
    <property type="entry name" value="PAN_AP"/>
    <property type="match status" value="1"/>
</dbReference>
<dbReference type="Pfam" id="PF01453">
    <property type="entry name" value="B_lectin"/>
    <property type="match status" value="1"/>
</dbReference>
<dbReference type="PROSITE" id="PS50026">
    <property type="entry name" value="EGF_3"/>
    <property type="match status" value="1"/>
</dbReference>
<dbReference type="PROSITE" id="PS50927">
    <property type="entry name" value="BULB_LECTIN"/>
    <property type="match status" value="1"/>
</dbReference>
<dbReference type="InterPro" id="IPR000742">
    <property type="entry name" value="EGF"/>
</dbReference>
<dbReference type="InterPro" id="IPR001245">
    <property type="entry name" value="Ser-Thr/Tyr_kinase_cat_dom"/>
</dbReference>
<dbReference type="InterPro" id="IPR000719">
    <property type="entry name" value="Prot_kinase_dom"/>
</dbReference>
<keyword evidence="5" id="KW-0808">Transferase</keyword>
<dbReference type="Proteomes" id="UP001154282">
    <property type="component" value="Unassembled WGS sequence"/>
</dbReference>
<dbReference type="Gene3D" id="1.10.510.10">
    <property type="entry name" value="Transferase(Phosphotransferase) domain 1"/>
    <property type="match status" value="1"/>
</dbReference>
<proteinExistence type="predicted"/>
<dbReference type="FunFam" id="3.30.200.20:FF:000924">
    <property type="entry name" value="Uncharacterized protein"/>
    <property type="match status" value="1"/>
</dbReference>
<dbReference type="GO" id="GO:0005524">
    <property type="term" value="F:ATP binding"/>
    <property type="evidence" value="ECO:0007669"/>
    <property type="project" value="UniProtKB-KW"/>
</dbReference>
<evidence type="ECO:0000256" key="12">
    <source>
        <dbReference type="ARBA" id="ARBA00047899"/>
    </source>
</evidence>
<dbReference type="SUPFAM" id="SSF51110">
    <property type="entry name" value="alpha-D-mannose-specific plant lectins"/>
    <property type="match status" value="1"/>
</dbReference>
<evidence type="ECO:0000256" key="7">
    <source>
        <dbReference type="ARBA" id="ARBA00022741"/>
    </source>
</evidence>
<protein>
    <recommendedName>
        <fullName evidence="2">non-specific serine/threonine protein kinase</fullName>
        <ecNumber evidence="2">2.7.11.1</ecNumber>
    </recommendedName>
</protein>
<feature type="domain" description="Bulb-type lectin" evidence="17">
    <location>
        <begin position="89"/>
        <end position="213"/>
    </location>
</feature>
<dbReference type="Gene3D" id="3.30.200.20">
    <property type="entry name" value="Phosphorylase Kinase, domain 1"/>
    <property type="match status" value="1"/>
</dbReference>
<dbReference type="SUPFAM" id="SSF56112">
    <property type="entry name" value="Protein kinase-like (PK-like)"/>
    <property type="match status" value="1"/>
</dbReference>
<feature type="domain" description="Apple" evidence="18">
    <location>
        <begin position="402"/>
        <end position="484"/>
    </location>
</feature>
<dbReference type="FunFam" id="2.90.10.10:FF:000005">
    <property type="entry name" value="G-type lectin S-receptor-like serine/threonine-protein kinase"/>
    <property type="match status" value="1"/>
</dbReference>
<evidence type="ECO:0000256" key="8">
    <source>
        <dbReference type="ARBA" id="ARBA00022777"/>
    </source>
</evidence>
<keyword evidence="7" id="KW-0547">Nucleotide-binding</keyword>
<dbReference type="SMART" id="SM00220">
    <property type="entry name" value="S_TKc"/>
    <property type="match status" value="1"/>
</dbReference>
<dbReference type="GO" id="GO:0048544">
    <property type="term" value="P:recognition of pollen"/>
    <property type="evidence" value="ECO:0007669"/>
    <property type="project" value="InterPro"/>
</dbReference>
<dbReference type="PROSITE" id="PS00108">
    <property type="entry name" value="PROTEIN_KINASE_ST"/>
    <property type="match status" value="1"/>
</dbReference>
<dbReference type="GO" id="GO:0005886">
    <property type="term" value="C:plasma membrane"/>
    <property type="evidence" value="ECO:0007669"/>
    <property type="project" value="UniProtKB-SubCell"/>
</dbReference>
<dbReference type="Gene3D" id="2.90.10.10">
    <property type="entry name" value="Bulb-type lectin domain"/>
    <property type="match status" value="1"/>
</dbReference>
<keyword evidence="20" id="KW-1185">Reference proteome</keyword>
<evidence type="ECO:0000259" key="15">
    <source>
        <dbReference type="PROSITE" id="PS50011"/>
    </source>
</evidence>
<accession>A0AAV0PCD4</accession>
<dbReference type="InterPro" id="IPR036426">
    <property type="entry name" value="Bulb-type_lectin_dom_sf"/>
</dbReference>
<dbReference type="CDD" id="cd00028">
    <property type="entry name" value="B_lectin"/>
    <property type="match status" value="1"/>
</dbReference>
<dbReference type="PROSITE" id="PS50948">
    <property type="entry name" value="PAN"/>
    <property type="match status" value="1"/>
</dbReference>
<evidence type="ECO:0000256" key="2">
    <source>
        <dbReference type="ARBA" id="ARBA00012513"/>
    </source>
</evidence>
<dbReference type="PANTHER" id="PTHR27002:SF808">
    <property type="entry name" value="NON-SPECIFIC SERINE_THREONINE PROTEIN KINASE"/>
    <property type="match status" value="1"/>
</dbReference>
<evidence type="ECO:0000256" key="6">
    <source>
        <dbReference type="ARBA" id="ARBA00022729"/>
    </source>
</evidence>
<comment type="catalytic activity">
    <reaction evidence="12">
        <text>L-threonyl-[protein] + ATP = O-phospho-L-threonyl-[protein] + ADP + H(+)</text>
        <dbReference type="Rhea" id="RHEA:46608"/>
        <dbReference type="Rhea" id="RHEA-COMP:11060"/>
        <dbReference type="Rhea" id="RHEA-COMP:11605"/>
        <dbReference type="ChEBI" id="CHEBI:15378"/>
        <dbReference type="ChEBI" id="CHEBI:30013"/>
        <dbReference type="ChEBI" id="CHEBI:30616"/>
        <dbReference type="ChEBI" id="CHEBI:61977"/>
        <dbReference type="ChEBI" id="CHEBI:456216"/>
        <dbReference type="EC" id="2.7.11.1"/>
    </reaction>
</comment>
<feature type="domain" description="EGF-like" evidence="16">
    <location>
        <begin position="342"/>
        <end position="380"/>
    </location>
</feature>
<evidence type="ECO:0000256" key="11">
    <source>
        <dbReference type="ARBA" id="ARBA00023180"/>
    </source>
</evidence>
<dbReference type="CDD" id="cd01098">
    <property type="entry name" value="PAN_AP_plant"/>
    <property type="match status" value="1"/>
</dbReference>
<dbReference type="Pfam" id="PF00954">
    <property type="entry name" value="S_locus_glycop"/>
    <property type="match status" value="1"/>
</dbReference>
<dbReference type="Pfam" id="PF07714">
    <property type="entry name" value="PK_Tyr_Ser-Thr"/>
    <property type="match status" value="1"/>
</dbReference>
<keyword evidence="6" id="KW-0732">Signal</keyword>
<dbReference type="InterPro" id="IPR008271">
    <property type="entry name" value="Ser/Thr_kinase_AS"/>
</dbReference>
<dbReference type="GO" id="GO:0004674">
    <property type="term" value="F:protein serine/threonine kinase activity"/>
    <property type="evidence" value="ECO:0007669"/>
    <property type="project" value="UniProtKB-KW"/>
</dbReference>
<evidence type="ECO:0000256" key="3">
    <source>
        <dbReference type="ARBA" id="ARBA00022475"/>
    </source>
</evidence>